<dbReference type="InterPro" id="IPR032710">
    <property type="entry name" value="NTF2-like_dom_sf"/>
</dbReference>
<dbReference type="Proteomes" id="UP000054662">
    <property type="component" value="Unassembled WGS sequence"/>
</dbReference>
<dbReference type="SUPFAM" id="SSF103642">
    <property type="entry name" value="Sec-C motif"/>
    <property type="match status" value="1"/>
</dbReference>
<protein>
    <submittedName>
        <fullName evidence="2">Putative SEC-C motif domain protein</fullName>
    </submittedName>
</protein>
<dbReference type="PANTHER" id="PTHR33747">
    <property type="entry name" value="UPF0225 PROTEIN SCO1677"/>
    <property type="match status" value="1"/>
</dbReference>
<reference evidence="2 3" key="1">
    <citation type="submission" date="2015-11" db="EMBL/GenBank/DDBJ databases">
        <title>Genomic analysis of 38 Legionella species identifies large and diverse effector repertoires.</title>
        <authorList>
            <person name="Burstein D."/>
            <person name="Amaro F."/>
            <person name="Zusman T."/>
            <person name="Lifshitz Z."/>
            <person name="Cohen O."/>
            <person name="Gilbert J.A."/>
            <person name="Pupko T."/>
            <person name="Shuman H.A."/>
            <person name="Segal G."/>
        </authorList>
    </citation>
    <scope>NUCLEOTIDE SEQUENCE [LARGE SCALE GENOMIC DNA]</scope>
    <source>
        <strain evidence="2 3">ATCC 49508</strain>
    </source>
</reference>
<dbReference type="EMBL" id="LNZC01000027">
    <property type="protein sequence ID" value="KTD76801.1"/>
    <property type="molecule type" value="Genomic_DNA"/>
</dbReference>
<comment type="caution">
    <text evidence="2">The sequence shown here is derived from an EMBL/GenBank/DDBJ whole genome shotgun (WGS) entry which is preliminary data.</text>
</comment>
<dbReference type="PATRIC" id="fig|45076.6.peg.2209"/>
<proteinExistence type="predicted"/>
<dbReference type="OrthoDB" id="21421at2"/>
<dbReference type="InterPro" id="IPR004027">
    <property type="entry name" value="SEC_C_motif"/>
</dbReference>
<evidence type="ECO:0000259" key="1">
    <source>
        <dbReference type="Pfam" id="PF17775"/>
    </source>
</evidence>
<gene>
    <name evidence="2" type="ORF">Lwor_2026</name>
</gene>
<dbReference type="PANTHER" id="PTHR33747:SF1">
    <property type="entry name" value="ADENYLATE CYCLASE-ASSOCIATED CAP C-TERMINAL DOMAIN-CONTAINING PROTEIN"/>
    <property type="match status" value="1"/>
</dbReference>
<evidence type="ECO:0000313" key="3">
    <source>
        <dbReference type="Proteomes" id="UP000054662"/>
    </source>
</evidence>
<dbReference type="Gene3D" id="3.10.450.50">
    <property type="match status" value="1"/>
</dbReference>
<evidence type="ECO:0000313" key="2">
    <source>
        <dbReference type="EMBL" id="KTD76801.1"/>
    </source>
</evidence>
<name>A0A0W1A620_9GAMM</name>
<sequence length="159" mass="18052">MSLCPCGSQTLYCACCGIYIDGNHVPQTPEQLMRSRYTAYSLANIDYIKHTMKGKPLTHFDADAAKTWAQQVTFVRLNVLHSSLETPHKGFVEFQAVLIERNKLKTIHELSEFNQEDKIWFYVDGISKNSDNFRSNKTIPMNSPCPCGSGKKFKNCHGK</sequence>
<dbReference type="Pfam" id="PF02810">
    <property type="entry name" value="SEC-C"/>
    <property type="match status" value="1"/>
</dbReference>
<dbReference type="AlphaFoldDB" id="A0A0W1A620"/>
<dbReference type="InterPro" id="IPR048469">
    <property type="entry name" value="YchJ-like_M"/>
</dbReference>
<dbReference type="Pfam" id="PF17775">
    <property type="entry name" value="YchJ_M-like"/>
    <property type="match status" value="1"/>
</dbReference>
<organism evidence="2 3">
    <name type="scientific">Legionella worsleiensis</name>
    <dbReference type="NCBI Taxonomy" id="45076"/>
    <lineage>
        <taxon>Bacteria</taxon>
        <taxon>Pseudomonadati</taxon>
        <taxon>Pseudomonadota</taxon>
        <taxon>Gammaproteobacteria</taxon>
        <taxon>Legionellales</taxon>
        <taxon>Legionellaceae</taxon>
        <taxon>Legionella</taxon>
    </lineage>
</organism>
<feature type="domain" description="YchJ-like middle NTF2-like" evidence="1">
    <location>
        <begin position="28"/>
        <end position="125"/>
    </location>
</feature>
<dbReference type="STRING" id="45076.Lwor_2026"/>
<accession>A0A0W1A620</accession>
<keyword evidence="3" id="KW-1185">Reference proteome</keyword>
<dbReference type="SUPFAM" id="SSF54427">
    <property type="entry name" value="NTF2-like"/>
    <property type="match status" value="1"/>
</dbReference>
<dbReference type="RefSeq" id="WP_058493793.1">
    <property type="nucleotide sequence ID" value="NZ_CBCRUR010000004.1"/>
</dbReference>